<evidence type="ECO:0000313" key="8">
    <source>
        <dbReference type="EMBL" id="KKK64728.1"/>
    </source>
</evidence>
<evidence type="ECO:0000256" key="3">
    <source>
        <dbReference type="ARBA" id="ARBA00022448"/>
    </source>
</evidence>
<dbReference type="PANTHER" id="PTHR11058:SF9">
    <property type="entry name" value="NADH-UBIQUINONE OXIDOREDUCTASE CHAIN 3"/>
    <property type="match status" value="1"/>
</dbReference>
<dbReference type="InterPro" id="IPR023043">
    <property type="entry name" value="NAD(P)H_OxRDtase_bac/plastid"/>
</dbReference>
<dbReference type="GO" id="GO:0016651">
    <property type="term" value="F:oxidoreductase activity, acting on NAD(P)H"/>
    <property type="evidence" value="ECO:0007669"/>
    <property type="project" value="InterPro"/>
</dbReference>
<organism evidence="8">
    <name type="scientific">marine sediment metagenome</name>
    <dbReference type="NCBI Taxonomy" id="412755"/>
    <lineage>
        <taxon>unclassified sequences</taxon>
        <taxon>metagenomes</taxon>
        <taxon>ecological metagenomes</taxon>
    </lineage>
</organism>
<comment type="caution">
    <text evidence="8">The sequence shown here is derived from an EMBL/GenBank/DDBJ whole genome shotgun (WGS) entry which is preliminary data.</text>
</comment>
<evidence type="ECO:0000256" key="1">
    <source>
        <dbReference type="ARBA" id="ARBA00004141"/>
    </source>
</evidence>
<evidence type="ECO:0000256" key="2">
    <source>
        <dbReference type="ARBA" id="ARBA00008472"/>
    </source>
</evidence>
<name>A0A0F8X7D7_9ZZZZ</name>
<feature type="transmembrane region" description="Helical" evidence="7">
    <location>
        <begin position="27"/>
        <end position="49"/>
    </location>
</feature>
<dbReference type="Gene3D" id="1.20.58.1610">
    <property type="entry name" value="NADH:ubiquinone/plastoquinone oxidoreductase, chain 3"/>
    <property type="match status" value="1"/>
</dbReference>
<evidence type="ECO:0000256" key="5">
    <source>
        <dbReference type="ARBA" id="ARBA00022989"/>
    </source>
</evidence>
<dbReference type="HAMAP" id="MF_01394">
    <property type="entry name" value="NDH1_NuoA"/>
    <property type="match status" value="1"/>
</dbReference>
<protein>
    <submittedName>
        <fullName evidence="8">Uncharacterized protein</fullName>
    </submittedName>
</protein>
<dbReference type="GO" id="GO:0030964">
    <property type="term" value="C:NADH dehydrogenase complex"/>
    <property type="evidence" value="ECO:0007669"/>
    <property type="project" value="TreeGrafter"/>
</dbReference>
<evidence type="ECO:0000256" key="6">
    <source>
        <dbReference type="ARBA" id="ARBA00023136"/>
    </source>
</evidence>
<evidence type="ECO:0000256" key="7">
    <source>
        <dbReference type="SAM" id="Phobius"/>
    </source>
</evidence>
<evidence type="ECO:0000256" key="4">
    <source>
        <dbReference type="ARBA" id="ARBA00022692"/>
    </source>
</evidence>
<keyword evidence="4 7" id="KW-0812">Transmembrane</keyword>
<dbReference type="EMBL" id="LAZR01060893">
    <property type="protein sequence ID" value="KKK64728.1"/>
    <property type="molecule type" value="Genomic_DNA"/>
</dbReference>
<dbReference type="Pfam" id="PF00507">
    <property type="entry name" value="Oxidored_q4"/>
    <property type="match status" value="1"/>
</dbReference>
<dbReference type="AlphaFoldDB" id="A0A0F8X7D7"/>
<reference evidence="8" key="1">
    <citation type="journal article" date="2015" name="Nature">
        <title>Complex archaea that bridge the gap between prokaryotes and eukaryotes.</title>
        <authorList>
            <person name="Spang A."/>
            <person name="Saw J.H."/>
            <person name="Jorgensen S.L."/>
            <person name="Zaremba-Niedzwiedzka K."/>
            <person name="Martijn J."/>
            <person name="Lind A.E."/>
            <person name="van Eijk R."/>
            <person name="Schleper C."/>
            <person name="Guy L."/>
            <person name="Ettema T.J."/>
        </authorList>
    </citation>
    <scope>NUCLEOTIDE SEQUENCE</scope>
</reference>
<dbReference type="InterPro" id="IPR038430">
    <property type="entry name" value="NDAH_ubi_oxred_su3_sf"/>
</dbReference>
<comment type="subcellular location">
    <subcellularLocation>
        <location evidence="1">Membrane</location>
        <topology evidence="1">Multi-pass membrane protein</topology>
    </subcellularLocation>
</comment>
<feature type="transmembrane region" description="Helical" evidence="7">
    <location>
        <begin position="108"/>
        <end position="127"/>
    </location>
</feature>
<dbReference type="InterPro" id="IPR000440">
    <property type="entry name" value="NADH_UbQ/plastoQ_OxRdtase_su3"/>
</dbReference>
<dbReference type="PANTHER" id="PTHR11058">
    <property type="entry name" value="NADH-UBIQUINONE OXIDOREDUCTASE CHAIN 3"/>
    <property type="match status" value="1"/>
</dbReference>
<feature type="transmembrane region" description="Helical" evidence="7">
    <location>
        <begin position="79"/>
        <end position="102"/>
    </location>
</feature>
<keyword evidence="3" id="KW-0813">Transport</keyword>
<comment type="similarity">
    <text evidence="2">Belongs to the complex I subunit 3 family.</text>
</comment>
<dbReference type="GO" id="GO:0008137">
    <property type="term" value="F:NADH dehydrogenase (ubiquinone) activity"/>
    <property type="evidence" value="ECO:0007669"/>
    <property type="project" value="InterPro"/>
</dbReference>
<proteinExistence type="inferred from homology"/>
<keyword evidence="5 7" id="KW-1133">Transmembrane helix</keyword>
<gene>
    <name evidence="8" type="ORF">LCGC14_2981290</name>
</gene>
<sequence length="140" mass="15966">MGLEAPQGVFLHEGAQLPTHVADLTTIMIFLVVGTLFVLVLYSMVRILAPTSRSVAKLEPYECGETVVGQTWVHINIRYYIFAMLFLIFDIETVFLFPWAVIFKKLGLFGLIEMVIFILILLVGLAYPWKKGVLRWDVEM</sequence>
<accession>A0A0F8X7D7</accession>
<keyword evidence="6 7" id="KW-0472">Membrane</keyword>